<dbReference type="GeneID" id="63714808"/>
<proteinExistence type="predicted"/>
<dbReference type="InParanoid" id="A0A151GV86"/>
<dbReference type="AlphaFoldDB" id="A0A151GV86"/>
<organism evidence="2 3">
    <name type="scientific">Drechmeria coniospora</name>
    <name type="common">Nematophagous fungus</name>
    <name type="synonym">Meria coniospora</name>
    <dbReference type="NCBI Taxonomy" id="98403"/>
    <lineage>
        <taxon>Eukaryota</taxon>
        <taxon>Fungi</taxon>
        <taxon>Dikarya</taxon>
        <taxon>Ascomycota</taxon>
        <taxon>Pezizomycotina</taxon>
        <taxon>Sordariomycetes</taxon>
        <taxon>Hypocreomycetidae</taxon>
        <taxon>Hypocreales</taxon>
        <taxon>Ophiocordycipitaceae</taxon>
        <taxon>Drechmeria</taxon>
    </lineage>
</organism>
<evidence type="ECO:0000313" key="3">
    <source>
        <dbReference type="Proteomes" id="UP000076580"/>
    </source>
</evidence>
<dbReference type="EMBL" id="LAYC01000001">
    <property type="protein sequence ID" value="KYK61025.1"/>
    <property type="molecule type" value="Genomic_DNA"/>
</dbReference>
<feature type="region of interest" description="Disordered" evidence="1">
    <location>
        <begin position="1"/>
        <end position="77"/>
    </location>
</feature>
<evidence type="ECO:0000256" key="1">
    <source>
        <dbReference type="SAM" id="MobiDB-lite"/>
    </source>
</evidence>
<sequence>MPCSKSWRMREPNAGGASHRHGHFARPTATAYTDGGTGKHARQDWRRRRLAGLDNGSRSNSRPSPPPPARYGLKKSSQVKGDAGLIERFTVCVRLGISGGRVAAQTFATLRTMASVFEETKAIAGSQLVEIMDTSERVA</sequence>
<name>A0A151GV86_DRECN</name>
<gene>
    <name evidence="2" type="ORF">DCS_02165</name>
</gene>
<accession>A0A151GV86</accession>
<protein>
    <submittedName>
        <fullName evidence="2">Uncharacterized protein</fullName>
    </submittedName>
</protein>
<keyword evidence="3" id="KW-1185">Reference proteome</keyword>
<reference evidence="2 3" key="1">
    <citation type="journal article" date="2016" name="Sci. Rep.">
        <title>Insights into Adaptations to a Near-Obligate Nematode Endoparasitic Lifestyle from the Finished Genome of Drechmeria coniospora.</title>
        <authorList>
            <person name="Zhang L."/>
            <person name="Zhou Z."/>
            <person name="Guo Q."/>
            <person name="Fokkens L."/>
            <person name="Miskei M."/>
            <person name="Pocsi I."/>
            <person name="Zhang W."/>
            <person name="Chen M."/>
            <person name="Wang L."/>
            <person name="Sun Y."/>
            <person name="Donzelli B.G."/>
            <person name="Gibson D.M."/>
            <person name="Nelson D.R."/>
            <person name="Luo J.G."/>
            <person name="Rep M."/>
            <person name="Liu H."/>
            <person name="Yang S."/>
            <person name="Wang J."/>
            <person name="Krasnoff S.B."/>
            <person name="Xu Y."/>
            <person name="Molnar I."/>
            <person name="Lin M."/>
        </authorList>
    </citation>
    <scope>NUCLEOTIDE SEQUENCE [LARGE SCALE GENOMIC DNA]</scope>
    <source>
        <strain evidence="2 3">ARSEF 6962</strain>
    </source>
</reference>
<dbReference type="Proteomes" id="UP000076580">
    <property type="component" value="Chromosome 01"/>
</dbReference>
<comment type="caution">
    <text evidence="2">The sequence shown here is derived from an EMBL/GenBank/DDBJ whole genome shotgun (WGS) entry which is preliminary data.</text>
</comment>
<evidence type="ECO:0000313" key="2">
    <source>
        <dbReference type="EMBL" id="KYK61025.1"/>
    </source>
</evidence>
<dbReference type="RefSeq" id="XP_040660377.1">
    <property type="nucleotide sequence ID" value="XM_040799494.1"/>
</dbReference>